<dbReference type="InterPro" id="IPR023465">
    <property type="entry name" value="Riboflavin_kinase_dom_sf"/>
</dbReference>
<dbReference type="GO" id="GO:0009231">
    <property type="term" value="P:riboflavin biosynthetic process"/>
    <property type="evidence" value="ECO:0007669"/>
    <property type="project" value="InterPro"/>
</dbReference>
<dbReference type="SUPFAM" id="SSF82114">
    <property type="entry name" value="Riboflavin kinase-like"/>
    <property type="match status" value="1"/>
</dbReference>
<keyword evidence="2" id="KW-0285">Flavoprotein</keyword>
<dbReference type="Gene3D" id="2.40.30.30">
    <property type="entry name" value="Riboflavin kinase-like"/>
    <property type="match status" value="1"/>
</dbReference>
<evidence type="ECO:0000313" key="9">
    <source>
        <dbReference type="EMBL" id="KEZ20688.1"/>
    </source>
</evidence>
<dbReference type="InterPro" id="IPR023468">
    <property type="entry name" value="Riboflavin_kinase"/>
</dbReference>
<dbReference type="Proteomes" id="UP000028533">
    <property type="component" value="Unassembled WGS sequence"/>
</dbReference>
<evidence type="ECO:0000256" key="1">
    <source>
        <dbReference type="ARBA" id="ARBA00012105"/>
    </source>
</evidence>
<sequence length="250" mass="29356">MNGQFIALFCDFKYLTTKLLNKFNKDQLIIFGYSLNKDDFDYICSDYQLKIFKNQKYHFIDLNNQDINQLINKYQFTKVYITKSFKKISNIQNIFPNTYIEDDLTDINNAKQALVNADINSFYNIAGFNYTFSGIVTHCNHLGRTIGFPTANILTNDSLVIKNGVYLVKVIIGDKNIQFGMGDHWINRNNLKVFETYIFNFSNDIYNSKITFELLDYIRDNQKINSLDQLKTLLNNDKKECLKRMEKYNG</sequence>
<dbReference type="AlphaFoldDB" id="A0A084ERU6"/>
<reference evidence="9 10" key="1">
    <citation type="submission" date="2014-02" db="EMBL/GenBank/DDBJ databases">
        <title>Genome sequence of Mycoplasma capricolum subsp. capricolum strain 14232.</title>
        <authorList>
            <person name="Sirand-Pugnet P."/>
            <person name="Breton M."/>
            <person name="Dordet-Frisoni E."/>
            <person name="Baranowski E."/>
            <person name="Barre A."/>
            <person name="Couture C."/>
            <person name="Dupuy V."/>
            <person name="Gaurivaud P."/>
            <person name="Jacob D."/>
            <person name="Lemaitre C."/>
            <person name="Manso-Silvan L."/>
            <person name="Nikolski M."/>
            <person name="Nouvel L.-X."/>
            <person name="Poumarat F."/>
            <person name="Tardy F."/>
            <person name="Thebault P."/>
            <person name="Theil S."/>
            <person name="Citti C."/>
            <person name="Thiaucourt F."/>
            <person name="Blanchard A."/>
        </authorList>
    </citation>
    <scope>NUCLEOTIDE SEQUENCE [LARGE SCALE GENOMIC DNA]</scope>
    <source>
        <strain evidence="9 10">14232</strain>
    </source>
</reference>
<keyword evidence="3" id="KW-0288">FMN</keyword>
<gene>
    <name evidence="9" type="primary">ribC</name>
    <name evidence="9" type="synonym">ribF</name>
    <name evidence="9" type="ORF">MCAPa_2690</name>
</gene>
<evidence type="ECO:0000259" key="8">
    <source>
        <dbReference type="SMART" id="SM00904"/>
    </source>
</evidence>
<keyword evidence="5" id="KW-0547">Nucleotide-binding</keyword>
<evidence type="ECO:0000256" key="7">
    <source>
        <dbReference type="ARBA" id="ARBA00047880"/>
    </source>
</evidence>
<evidence type="ECO:0000313" key="10">
    <source>
        <dbReference type="Proteomes" id="UP000028533"/>
    </source>
</evidence>
<accession>A0A084ERU6</accession>
<protein>
    <recommendedName>
        <fullName evidence="1">riboflavin kinase</fullName>
        <ecNumber evidence="1">2.7.1.26</ecNumber>
    </recommendedName>
</protein>
<feature type="domain" description="Riboflavin kinase" evidence="8">
    <location>
        <begin position="125"/>
        <end position="246"/>
    </location>
</feature>
<dbReference type="GO" id="GO:0009398">
    <property type="term" value="P:FMN biosynthetic process"/>
    <property type="evidence" value="ECO:0007669"/>
    <property type="project" value="TreeGrafter"/>
</dbReference>
<name>A0A084ERU6_MYCCA</name>
<organism evidence="9 10">
    <name type="scientific">Mycoplasma capricolum subsp. capricolum 14232</name>
    <dbReference type="NCBI Taxonomy" id="1188238"/>
    <lineage>
        <taxon>Bacteria</taxon>
        <taxon>Bacillati</taxon>
        <taxon>Mycoplasmatota</taxon>
        <taxon>Mollicutes</taxon>
        <taxon>Mycoplasmataceae</taxon>
        <taxon>Mycoplasma</taxon>
    </lineage>
</organism>
<keyword evidence="9" id="KW-0418">Kinase</keyword>
<keyword evidence="6" id="KW-0067">ATP-binding</keyword>
<evidence type="ECO:0000256" key="4">
    <source>
        <dbReference type="ARBA" id="ARBA00022679"/>
    </source>
</evidence>
<comment type="caution">
    <text evidence="9">The sequence shown here is derived from an EMBL/GenBank/DDBJ whole genome shotgun (WGS) entry which is preliminary data.</text>
</comment>
<evidence type="ECO:0000256" key="3">
    <source>
        <dbReference type="ARBA" id="ARBA00022643"/>
    </source>
</evidence>
<evidence type="ECO:0000256" key="5">
    <source>
        <dbReference type="ARBA" id="ARBA00022741"/>
    </source>
</evidence>
<dbReference type="GO" id="GO:0005524">
    <property type="term" value="F:ATP binding"/>
    <property type="evidence" value="ECO:0007669"/>
    <property type="project" value="UniProtKB-KW"/>
</dbReference>
<dbReference type="PANTHER" id="PTHR22749:SF6">
    <property type="entry name" value="RIBOFLAVIN KINASE"/>
    <property type="match status" value="1"/>
</dbReference>
<dbReference type="PANTHER" id="PTHR22749">
    <property type="entry name" value="RIBOFLAVIN KINASE/FMN ADENYLYLTRANSFERASE"/>
    <property type="match status" value="1"/>
</dbReference>
<dbReference type="GO" id="GO:0008531">
    <property type="term" value="F:riboflavin kinase activity"/>
    <property type="evidence" value="ECO:0007669"/>
    <property type="project" value="UniProtKB-EC"/>
</dbReference>
<dbReference type="RefSeq" id="WP_036431438.1">
    <property type="nucleotide sequence ID" value="NZ_JFDO01000004.1"/>
</dbReference>
<dbReference type="EC" id="2.7.1.26" evidence="1"/>
<dbReference type="EMBL" id="JFDO01000004">
    <property type="protein sequence ID" value="KEZ20688.1"/>
    <property type="molecule type" value="Genomic_DNA"/>
</dbReference>
<evidence type="ECO:0000256" key="2">
    <source>
        <dbReference type="ARBA" id="ARBA00022630"/>
    </source>
</evidence>
<dbReference type="InterPro" id="IPR015865">
    <property type="entry name" value="Riboflavin_kinase_bac/euk"/>
</dbReference>
<dbReference type="SMART" id="SM00904">
    <property type="entry name" value="Flavokinase"/>
    <property type="match status" value="1"/>
</dbReference>
<dbReference type="Pfam" id="PF01687">
    <property type="entry name" value="Flavokinase"/>
    <property type="match status" value="1"/>
</dbReference>
<evidence type="ECO:0000256" key="6">
    <source>
        <dbReference type="ARBA" id="ARBA00022840"/>
    </source>
</evidence>
<proteinExistence type="predicted"/>
<comment type="catalytic activity">
    <reaction evidence="7">
        <text>riboflavin + ATP = FMN + ADP + H(+)</text>
        <dbReference type="Rhea" id="RHEA:14357"/>
        <dbReference type="ChEBI" id="CHEBI:15378"/>
        <dbReference type="ChEBI" id="CHEBI:30616"/>
        <dbReference type="ChEBI" id="CHEBI:57986"/>
        <dbReference type="ChEBI" id="CHEBI:58210"/>
        <dbReference type="ChEBI" id="CHEBI:456216"/>
        <dbReference type="EC" id="2.7.1.26"/>
    </reaction>
</comment>
<keyword evidence="4" id="KW-0808">Transferase</keyword>